<dbReference type="AlphaFoldDB" id="K6XSA0"/>
<gene>
    <name evidence="1" type="ORF">GMES_1195</name>
</gene>
<dbReference type="PROSITE" id="PS51257">
    <property type="entry name" value="PROKAR_LIPOPROTEIN"/>
    <property type="match status" value="1"/>
</dbReference>
<comment type="caution">
    <text evidence="1">The sequence shown here is derived from an EMBL/GenBank/DDBJ whole genome shotgun (WGS) entry which is preliminary data.</text>
</comment>
<reference evidence="1 2" key="1">
    <citation type="journal article" date="2017" name="Antonie Van Leeuwenhoek">
        <title>Rhizobium rhizosphaerae sp. nov., a novel species isolated from rice rhizosphere.</title>
        <authorList>
            <person name="Zhao J.J."/>
            <person name="Zhang J."/>
            <person name="Zhang R.J."/>
            <person name="Zhang C.W."/>
            <person name="Yin H.Q."/>
            <person name="Zhang X.X."/>
        </authorList>
    </citation>
    <scope>NUCLEOTIDE SEQUENCE [LARGE SCALE GENOMIC DNA]</scope>
    <source>
        <strain evidence="1 2">KMM 241</strain>
    </source>
</reference>
<dbReference type="RefSeq" id="WP_006991645.1">
    <property type="nucleotide sequence ID" value="NZ_BAEP01000023.1"/>
</dbReference>
<evidence type="ECO:0008006" key="3">
    <source>
        <dbReference type="Google" id="ProtNLM"/>
    </source>
</evidence>
<sequence>MTKNLFILMISIIFTSGCVPKNAFRPHADSLCEITNEQRCIKQARTSAKSTSNKDYQLSFFEFDDQGFLHNRNNKATIINEYKSIANTQDILLMVFIHGWHHTANSNPEDSNVVDFRDVLSHASEHTDKKVLGVYIGWRGESVDVPVLDEINFINWATFWDRKNTAHEIGTQGLTSLMLELEEIVKPTTNSDHTMLSIGHSFGAAALFSAIKPVLAERLIRTRDDSNGVIGFGDLVLLLNPAFEGLKYASLFELSQNDCKSYVEQQKPRFISLSTSADFPVGWLFPTGRRLNTLAESYRSAPLTHCANGKAVAPSPLLDTKFTDRYAIGHNSLLLSHALEATAQNGTKRLFNANTMIDKRTWDLQSGQSSIRFGGFSLEHKKITDVHSPYMNITTDASVMDGHNDIWNEKIKFFIYQTLELINK</sequence>
<dbReference type="Proteomes" id="UP000006263">
    <property type="component" value="Unassembled WGS sequence"/>
</dbReference>
<evidence type="ECO:0000313" key="1">
    <source>
        <dbReference type="EMBL" id="GAC23494.1"/>
    </source>
</evidence>
<dbReference type="EMBL" id="BAEP01000023">
    <property type="protein sequence ID" value="GAC23494.1"/>
    <property type="molecule type" value="Genomic_DNA"/>
</dbReference>
<dbReference type="eggNOG" id="COG1073">
    <property type="taxonomic scope" value="Bacteria"/>
</dbReference>
<accession>K6XSA0</accession>
<evidence type="ECO:0000313" key="2">
    <source>
        <dbReference type="Proteomes" id="UP000006263"/>
    </source>
</evidence>
<organism evidence="1 2">
    <name type="scientific">Paraglaciecola mesophila KMM 241</name>
    <dbReference type="NCBI Taxonomy" id="1128912"/>
    <lineage>
        <taxon>Bacteria</taxon>
        <taxon>Pseudomonadati</taxon>
        <taxon>Pseudomonadota</taxon>
        <taxon>Gammaproteobacteria</taxon>
        <taxon>Alteromonadales</taxon>
        <taxon>Alteromonadaceae</taxon>
        <taxon>Paraglaciecola</taxon>
    </lineage>
</organism>
<protein>
    <recommendedName>
        <fullName evidence="3">Lipoprotein</fullName>
    </recommendedName>
</protein>
<name>K6XSA0_9ALTE</name>
<proteinExistence type="predicted"/>
<dbReference type="OrthoDB" id="8437309at2"/>